<gene>
    <name evidence="3" type="ORF">GT348_05770</name>
</gene>
<keyword evidence="2" id="KW-0472">Membrane</keyword>
<sequence>MNDHSSPLTSPETRRLTQPSFSSKERSSLSKQPFAGRILLTGIWGVFHFLACFLLQVCELFAPLALILGFGWTFLPHLIGVVNQNVVTTSSDPQTKELINHITQSLPTRLDIMGHTLTAHGLIIDGFLLMALAALCATIATWLGRRL</sequence>
<dbReference type="Proteomes" id="UP000463975">
    <property type="component" value="Chromosome"/>
</dbReference>
<keyword evidence="2" id="KW-0812">Transmembrane</keyword>
<evidence type="ECO:0000256" key="1">
    <source>
        <dbReference type="SAM" id="MobiDB-lite"/>
    </source>
</evidence>
<feature type="transmembrane region" description="Helical" evidence="2">
    <location>
        <begin position="60"/>
        <end position="79"/>
    </location>
</feature>
<dbReference type="KEGG" id="bomb:GT348_05770"/>
<keyword evidence="4" id="KW-1185">Reference proteome</keyword>
<dbReference type="RefSeq" id="WP_160618893.1">
    <property type="nucleotide sequence ID" value="NZ_CP047652.1"/>
</dbReference>
<name>A0A6P1NED0_9PROT</name>
<keyword evidence="2" id="KW-1133">Transmembrane helix</keyword>
<reference evidence="3 4" key="1">
    <citation type="submission" date="2020-01" db="EMBL/GenBank/DDBJ databases">
        <title>Genome sequencing of strain KACC 21507.</title>
        <authorList>
            <person name="Heo J."/>
            <person name="Kim S.-J."/>
            <person name="Kim J.-S."/>
            <person name="Hong S.-B."/>
            <person name="Kwon S.-W."/>
        </authorList>
    </citation>
    <scope>NUCLEOTIDE SEQUENCE [LARGE SCALE GENOMIC DNA]</scope>
    <source>
        <strain evidence="3 4">KACC 21507</strain>
    </source>
</reference>
<proteinExistence type="predicted"/>
<dbReference type="EMBL" id="CP047652">
    <property type="protein sequence ID" value="QHI95818.1"/>
    <property type="molecule type" value="Genomic_DNA"/>
</dbReference>
<feature type="compositionally biased region" description="Polar residues" evidence="1">
    <location>
        <begin position="1"/>
        <end position="19"/>
    </location>
</feature>
<evidence type="ECO:0000313" key="4">
    <source>
        <dbReference type="Proteomes" id="UP000463975"/>
    </source>
</evidence>
<feature type="region of interest" description="Disordered" evidence="1">
    <location>
        <begin position="1"/>
        <end position="28"/>
    </location>
</feature>
<evidence type="ECO:0000256" key="2">
    <source>
        <dbReference type="SAM" id="Phobius"/>
    </source>
</evidence>
<feature type="transmembrane region" description="Helical" evidence="2">
    <location>
        <begin position="34"/>
        <end position="55"/>
    </location>
</feature>
<accession>A0A6P1NED0</accession>
<protein>
    <submittedName>
        <fullName evidence="3">Uncharacterized protein</fullName>
    </submittedName>
</protein>
<feature type="transmembrane region" description="Helical" evidence="2">
    <location>
        <begin position="122"/>
        <end position="143"/>
    </location>
</feature>
<dbReference type="AlphaFoldDB" id="A0A6P1NED0"/>
<organism evidence="3 4">
    <name type="scientific">Aristophania vespae</name>
    <dbReference type="NCBI Taxonomy" id="2697033"/>
    <lineage>
        <taxon>Bacteria</taxon>
        <taxon>Pseudomonadati</taxon>
        <taxon>Pseudomonadota</taxon>
        <taxon>Alphaproteobacteria</taxon>
        <taxon>Acetobacterales</taxon>
        <taxon>Acetobacteraceae</taxon>
        <taxon>Aristophania</taxon>
    </lineage>
</organism>
<evidence type="ECO:0000313" key="3">
    <source>
        <dbReference type="EMBL" id="QHI95818.1"/>
    </source>
</evidence>